<gene>
    <name evidence="1" type="ORF">Metlim_1042</name>
</gene>
<reference evidence="1 2" key="1">
    <citation type="submission" date="2011-10" db="EMBL/GenBank/DDBJ databases">
        <title>The Improved High-Quality Draft genome of Methanoplanus limicola DSM 2279.</title>
        <authorList>
            <consortium name="US DOE Joint Genome Institute (JGI-PGF)"/>
            <person name="Lucas S."/>
            <person name="Copeland A."/>
            <person name="Lapidus A."/>
            <person name="Glavina del Rio T."/>
            <person name="Dalin E."/>
            <person name="Tice H."/>
            <person name="Bruce D."/>
            <person name="Goodwin L."/>
            <person name="Pitluck S."/>
            <person name="Peters L."/>
            <person name="Mikhailova N."/>
            <person name="Lu M."/>
            <person name="Kyrpides N."/>
            <person name="Mavromatis K."/>
            <person name="Ivanova N."/>
            <person name="Markowitz V."/>
            <person name="Cheng J.-F."/>
            <person name="Hugenholtz P."/>
            <person name="Woyke T."/>
            <person name="Wu D."/>
            <person name="Wirth R."/>
            <person name="Brambilla E.-M."/>
            <person name="Klenk H.-P."/>
            <person name="Eisen J.A."/>
        </authorList>
    </citation>
    <scope>NUCLEOTIDE SEQUENCE [LARGE SCALE GENOMIC DNA]</scope>
    <source>
        <strain evidence="1 2">DSM 2279</strain>
    </source>
</reference>
<protein>
    <submittedName>
        <fullName evidence="1">Uncharacterized protein</fullName>
    </submittedName>
</protein>
<organism evidence="1 2">
    <name type="scientific">Methanoplanus limicola DSM 2279</name>
    <dbReference type="NCBI Taxonomy" id="937775"/>
    <lineage>
        <taxon>Archaea</taxon>
        <taxon>Methanobacteriati</taxon>
        <taxon>Methanobacteriota</taxon>
        <taxon>Stenosarchaea group</taxon>
        <taxon>Methanomicrobia</taxon>
        <taxon>Methanomicrobiales</taxon>
        <taxon>Methanomicrobiaceae</taxon>
        <taxon>Methanoplanus</taxon>
    </lineage>
</organism>
<dbReference type="InParanoid" id="H1YZD3"/>
<dbReference type="Proteomes" id="UP000005741">
    <property type="component" value="Chromosome"/>
</dbReference>
<proteinExistence type="predicted"/>
<name>H1YZD3_9EURY</name>
<dbReference type="AlphaFoldDB" id="H1YZD3"/>
<evidence type="ECO:0000313" key="1">
    <source>
        <dbReference type="EMBL" id="EHQ35157.1"/>
    </source>
</evidence>
<keyword evidence="2" id="KW-1185">Reference proteome</keyword>
<sequence length="40" mass="4706">MTESNRIEYKQELTESLEKEVVAFLNTSEEAVARLLFCRQ</sequence>
<dbReference type="EMBL" id="CM001436">
    <property type="protein sequence ID" value="EHQ35157.1"/>
    <property type="molecule type" value="Genomic_DNA"/>
</dbReference>
<accession>H1YZD3</accession>
<evidence type="ECO:0000313" key="2">
    <source>
        <dbReference type="Proteomes" id="UP000005741"/>
    </source>
</evidence>
<dbReference type="HOGENOM" id="CLU_3282852_0_0_2"/>